<dbReference type="PANTHER" id="PTHR46546">
    <property type="entry name" value="SHEWANELLA-LIKE PROTEIN PHOSPHATASE 1"/>
    <property type="match status" value="1"/>
</dbReference>
<protein>
    <recommendedName>
        <fullName evidence="1">Calcineurin-like phosphoesterase domain-containing protein</fullName>
    </recommendedName>
</protein>
<dbReference type="AlphaFoldDB" id="A0A425XYF6"/>
<dbReference type="PANTHER" id="PTHR46546:SF4">
    <property type="entry name" value="SHEWANELLA-LIKE PROTEIN PHOSPHATASE 1"/>
    <property type="match status" value="1"/>
</dbReference>
<dbReference type="InterPro" id="IPR004843">
    <property type="entry name" value="Calcineurin-like_PHP"/>
</dbReference>
<dbReference type="EMBL" id="QQWG01000016">
    <property type="protein sequence ID" value="RRG19869.1"/>
    <property type="molecule type" value="Genomic_DNA"/>
</dbReference>
<dbReference type="Pfam" id="PF00149">
    <property type="entry name" value="Metallophos"/>
    <property type="match status" value="1"/>
</dbReference>
<feature type="domain" description="Calcineurin-like phosphoesterase" evidence="1">
    <location>
        <begin position="144"/>
        <end position="362"/>
    </location>
</feature>
<dbReference type="Gene3D" id="3.60.21.10">
    <property type="match status" value="1"/>
</dbReference>
<evidence type="ECO:0000259" key="1">
    <source>
        <dbReference type="Pfam" id="PF00149"/>
    </source>
</evidence>
<name>A0A425XYF6_9BACT</name>
<dbReference type="GO" id="GO:0016787">
    <property type="term" value="F:hydrolase activity"/>
    <property type="evidence" value="ECO:0007669"/>
    <property type="project" value="InterPro"/>
</dbReference>
<reference evidence="2 3" key="1">
    <citation type="submission" date="2018-07" db="EMBL/GenBank/DDBJ databases">
        <title>Draft genome sequence of Ancylomarina sp. M1P.</title>
        <authorList>
            <person name="Yadav S."/>
            <person name="Villanueva L."/>
            <person name="Damste J.S.S."/>
        </authorList>
    </citation>
    <scope>NUCLEOTIDE SEQUENCE [LARGE SCALE GENOMIC DNA]</scope>
    <source>
        <strain evidence="2 3">M1P</strain>
    </source>
</reference>
<dbReference type="Proteomes" id="UP000285794">
    <property type="component" value="Unassembled WGS sequence"/>
</dbReference>
<sequence>MLCVPVLKLINMMWLREIFLKVKRLVLLLSLLMFVYCTQAQKKKQLSSGAFSSYDKIFSGDVNKINLPDYLDGPHFFWEENDRVKVWYISHKHSGNTLDLKEKIIKLKKDSLQFKGMYGDKNRYWLRKQKPEPSQSEYSGVDSVMVVGDVHGEFETMKKLLVANKVINAKGGWLFGKNHLVFVGDIFDRGDQVTEALYFIRHISRLAREKGGRVHLILGNHEVMVLMNDSRYIAPKYRNLSKRLLTNYYNFFAENADLGRWLRSLNSVLKINDKLFVHGGLSYDVVEKNLSINQINMDIRYSLLNAKSMSAKELKSKIYFPGNPLWYRGYMMESRYYSMITESEVDKVLRYYNVKQIMFGHTELDEISFLFQKKLCALNVPMGYVQFRPQILLIVGGQFYRCLLNGEKEYIK</sequence>
<organism evidence="2 3">
    <name type="scientific">Ancylomarina euxinus</name>
    <dbReference type="NCBI Taxonomy" id="2283627"/>
    <lineage>
        <taxon>Bacteria</taxon>
        <taxon>Pseudomonadati</taxon>
        <taxon>Bacteroidota</taxon>
        <taxon>Bacteroidia</taxon>
        <taxon>Marinilabiliales</taxon>
        <taxon>Marinifilaceae</taxon>
        <taxon>Ancylomarina</taxon>
    </lineage>
</organism>
<accession>A0A425XYF6</accession>
<dbReference type="InterPro" id="IPR029052">
    <property type="entry name" value="Metallo-depent_PP-like"/>
</dbReference>
<dbReference type="SUPFAM" id="SSF56300">
    <property type="entry name" value="Metallo-dependent phosphatases"/>
    <property type="match status" value="1"/>
</dbReference>
<evidence type="ECO:0000313" key="2">
    <source>
        <dbReference type="EMBL" id="RRG19869.1"/>
    </source>
</evidence>
<evidence type="ECO:0000313" key="3">
    <source>
        <dbReference type="Proteomes" id="UP000285794"/>
    </source>
</evidence>
<keyword evidence="3" id="KW-1185">Reference proteome</keyword>
<gene>
    <name evidence="2" type="ORF">DWB61_14090</name>
</gene>
<comment type="caution">
    <text evidence="2">The sequence shown here is derived from an EMBL/GenBank/DDBJ whole genome shotgun (WGS) entry which is preliminary data.</text>
</comment>
<proteinExistence type="predicted"/>